<feature type="transmembrane region" description="Helical" evidence="6">
    <location>
        <begin position="40"/>
        <end position="59"/>
    </location>
</feature>
<keyword evidence="8" id="KW-1185">Reference proteome</keyword>
<dbReference type="GO" id="GO:0005886">
    <property type="term" value="C:plasma membrane"/>
    <property type="evidence" value="ECO:0007669"/>
    <property type="project" value="UniProtKB-SubCell"/>
</dbReference>
<feature type="transmembrane region" description="Helical" evidence="6">
    <location>
        <begin position="265"/>
        <end position="291"/>
    </location>
</feature>
<name>A0A069PBG6_9BURK</name>
<feature type="transmembrane region" description="Helical" evidence="6">
    <location>
        <begin position="109"/>
        <end position="131"/>
    </location>
</feature>
<dbReference type="Proteomes" id="UP000027466">
    <property type="component" value="Unassembled WGS sequence"/>
</dbReference>
<feature type="transmembrane region" description="Helical" evidence="6">
    <location>
        <begin position="152"/>
        <end position="170"/>
    </location>
</feature>
<evidence type="ECO:0000256" key="5">
    <source>
        <dbReference type="ARBA" id="ARBA00023136"/>
    </source>
</evidence>
<reference evidence="7 8" key="1">
    <citation type="submission" date="2014-03" db="EMBL/GenBank/DDBJ databases">
        <title>Draft Genome Sequences of Four Burkholderia Strains.</title>
        <authorList>
            <person name="Liu X.Y."/>
            <person name="Li C.X."/>
            <person name="Xu J.H."/>
        </authorList>
    </citation>
    <scope>NUCLEOTIDE SEQUENCE [LARGE SCALE GENOMIC DNA]</scope>
    <source>
        <strain evidence="7 8">DSM 50014</strain>
    </source>
</reference>
<evidence type="ECO:0000256" key="3">
    <source>
        <dbReference type="ARBA" id="ARBA00022692"/>
    </source>
</evidence>
<dbReference type="EMBL" id="JFHC01000132">
    <property type="protein sequence ID" value="KDR37837.1"/>
    <property type="molecule type" value="Genomic_DNA"/>
</dbReference>
<dbReference type="InterPro" id="IPR019108">
    <property type="entry name" value="Caa3_assmbl_CtaG-rel"/>
</dbReference>
<evidence type="ECO:0000256" key="4">
    <source>
        <dbReference type="ARBA" id="ARBA00022989"/>
    </source>
</evidence>
<dbReference type="AlphaFoldDB" id="A0A069PBG6"/>
<keyword evidence="3 6" id="KW-0812">Transmembrane</keyword>
<dbReference type="Pfam" id="PF09678">
    <property type="entry name" value="Caa3_CtaG"/>
    <property type="match status" value="1"/>
</dbReference>
<evidence type="ECO:0000256" key="1">
    <source>
        <dbReference type="ARBA" id="ARBA00004651"/>
    </source>
</evidence>
<proteinExistence type="predicted"/>
<comment type="caution">
    <text evidence="7">The sequence shown here is derived from an EMBL/GenBank/DDBJ whole genome shotgun (WGS) entry which is preliminary data.</text>
</comment>
<evidence type="ECO:0000256" key="2">
    <source>
        <dbReference type="ARBA" id="ARBA00022475"/>
    </source>
</evidence>
<keyword evidence="4 6" id="KW-1133">Transmembrane helix</keyword>
<dbReference type="RefSeq" id="WP_051673049.1">
    <property type="nucleotide sequence ID" value="NZ_CADFFX010000046.1"/>
</dbReference>
<evidence type="ECO:0000313" key="7">
    <source>
        <dbReference type="EMBL" id="KDR37837.1"/>
    </source>
</evidence>
<evidence type="ECO:0000256" key="6">
    <source>
        <dbReference type="SAM" id="Phobius"/>
    </source>
</evidence>
<accession>A0A069PBG6</accession>
<keyword evidence="2" id="KW-1003">Cell membrane</keyword>
<evidence type="ECO:0000313" key="8">
    <source>
        <dbReference type="Proteomes" id="UP000027466"/>
    </source>
</evidence>
<comment type="subcellular location">
    <subcellularLocation>
        <location evidence="1">Cell membrane</location>
        <topology evidence="1">Multi-pass membrane protein</topology>
    </subcellularLocation>
</comment>
<sequence length="317" mass="34414">MLIVRLWVVALLGWAGGVHAHVLSADDRVSPHFGWSFEPWVVALLVASGGLYAVGYLRLRRRSRRSRNVRAVHLASFACGWLALTIALDSPLDALAAALFSAHMVQHEMLMLVAAPLLVIGRPLAVWIWAFPATMRGGIARAVRTRWLRMPWRVLTMPLAAWLLHAAVLWGWHAPVFFEAALARRGIHTLQHASFLIGALLFWWTVFGNTSRGAHGAHALLSLFTTMVHTGALGALLTLAPGLWYPSYIESTSALGFDPLQDQQLGGLVMWVPGGLAYVIGGLALGARWLARRAPSPSAIRVDIDGASVRGTAAQDG</sequence>
<protein>
    <submittedName>
        <fullName evidence="7">Cytochrome C oxidase assembly protein</fullName>
    </submittedName>
</protein>
<feature type="transmembrane region" description="Helical" evidence="6">
    <location>
        <begin position="219"/>
        <end position="245"/>
    </location>
</feature>
<keyword evidence="5 6" id="KW-0472">Membrane</keyword>
<feature type="transmembrane region" description="Helical" evidence="6">
    <location>
        <begin position="190"/>
        <end position="207"/>
    </location>
</feature>
<organism evidence="7 8">
    <name type="scientific">Caballeronia glathei</name>
    <dbReference type="NCBI Taxonomy" id="60547"/>
    <lineage>
        <taxon>Bacteria</taxon>
        <taxon>Pseudomonadati</taxon>
        <taxon>Pseudomonadota</taxon>
        <taxon>Betaproteobacteria</taxon>
        <taxon>Burkholderiales</taxon>
        <taxon>Burkholderiaceae</taxon>
        <taxon>Caballeronia</taxon>
    </lineage>
</organism>
<feature type="transmembrane region" description="Helical" evidence="6">
    <location>
        <begin position="71"/>
        <end position="89"/>
    </location>
</feature>
<gene>
    <name evidence="7" type="ORF">BG61_06775</name>
</gene>